<dbReference type="Proteomes" id="UP001631969">
    <property type="component" value="Unassembled WGS sequence"/>
</dbReference>
<proteinExistence type="predicted"/>
<evidence type="ECO:0000313" key="2">
    <source>
        <dbReference type="Proteomes" id="UP001631969"/>
    </source>
</evidence>
<sequence>MILLSKRLGAIAAQVKPGCRLADIGSDHALLPAHLAQSGRIARGIAGELNKGPFEAAKRQIAAAGLGAVVEVRQGNGLDVLEPGEADTVTIAGMGGALIAEILEAGRVKGKLAGVRHLLLQPNVGEMQVRVWLRRHGWLLLGEEILEEDGKIYEILSACPADETEGGAAAEAELYRERELAGFGVLGEADWLAFGPYLMKQAEPVFLEKWRRETAKLERVARSMESSELEEARLKRLKVLEDINRLKELMACLQKDKPLFN</sequence>
<dbReference type="EMBL" id="JBJURJ010000009">
    <property type="protein sequence ID" value="MFM9329718.1"/>
    <property type="molecule type" value="Genomic_DNA"/>
</dbReference>
<reference evidence="1" key="1">
    <citation type="submission" date="2024-12" db="EMBL/GenBank/DDBJ databases">
        <authorList>
            <person name="Wu N."/>
        </authorList>
    </citation>
    <scope>NUCLEOTIDE SEQUENCE</scope>
    <source>
        <strain evidence="1">P15</strain>
    </source>
</reference>
<name>A0ACC7NY90_9BACL</name>
<accession>A0ACC7NY90</accession>
<evidence type="ECO:0000313" key="1">
    <source>
        <dbReference type="EMBL" id="MFM9329718.1"/>
    </source>
</evidence>
<organism evidence="1 2">
    <name type="scientific">Paenibacillus mesotrionivorans</name>
    <dbReference type="NCBI Taxonomy" id="3160968"/>
    <lineage>
        <taxon>Bacteria</taxon>
        <taxon>Bacillati</taxon>
        <taxon>Bacillota</taxon>
        <taxon>Bacilli</taxon>
        <taxon>Bacillales</taxon>
        <taxon>Paenibacillaceae</taxon>
        <taxon>Paenibacillus</taxon>
    </lineage>
</organism>
<protein>
    <submittedName>
        <fullName evidence="1">tRNA (Adenine(22)-N(1))-methyltransferase</fullName>
    </submittedName>
</protein>
<comment type="caution">
    <text evidence="1">The sequence shown here is derived from an EMBL/GenBank/DDBJ whole genome shotgun (WGS) entry which is preliminary data.</text>
</comment>
<gene>
    <name evidence="1" type="ORF">ACI1P1_15590</name>
</gene>
<keyword evidence="2" id="KW-1185">Reference proteome</keyword>